<sequence length="199" mass="22942">MRLRPDSSRTVQMIRNILDQIFAEDVDLVLGPELVEEYTVAAKKVITTLIVATTFIYVLFIFFDRLPWSIVVCGLLAQLCHLLIMHSFPFVMFTSIPFIGSCIMLVINHWLAYSYFFNNWYQFSEVLGYFTLCLWTVPFALFVSLSANDNVLPTINERSPLLNDNDIVTNYFSNKGKKGLLSLFTYAKESILPQRNKNI</sequence>
<dbReference type="GO" id="GO:0000139">
    <property type="term" value="C:Golgi membrane"/>
    <property type="evidence" value="ECO:0007669"/>
    <property type="project" value="TreeGrafter"/>
</dbReference>
<evidence type="ECO:0000256" key="1">
    <source>
        <dbReference type="ARBA" id="ARBA00004141"/>
    </source>
</evidence>
<proteinExistence type="inferred from homology"/>
<comment type="similarity">
    <text evidence="2">Belongs to the SVP26 family.</text>
</comment>
<dbReference type="GO" id="GO:0097020">
    <property type="term" value="F:COPII receptor activity"/>
    <property type="evidence" value="ECO:0007669"/>
    <property type="project" value="InterPro"/>
</dbReference>
<evidence type="ECO:0000256" key="4">
    <source>
        <dbReference type="ARBA" id="ARBA00022692"/>
    </source>
</evidence>
<comment type="subcellular location">
    <subcellularLocation>
        <location evidence="1">Membrane</location>
        <topology evidence="1">Multi-pass membrane protein</topology>
    </subcellularLocation>
</comment>
<dbReference type="AlphaFoldDB" id="A0A9Q0N9F7"/>
<dbReference type="PANTHER" id="PTHR13144">
    <property type="entry name" value="TEX261 PROTEIN"/>
    <property type="match status" value="1"/>
</dbReference>
<evidence type="ECO:0000313" key="9">
    <source>
        <dbReference type="Proteomes" id="UP001151699"/>
    </source>
</evidence>
<feature type="transmembrane region" description="Helical" evidence="7">
    <location>
        <begin position="68"/>
        <end position="84"/>
    </location>
</feature>
<evidence type="ECO:0000256" key="2">
    <source>
        <dbReference type="ARBA" id="ARBA00008096"/>
    </source>
</evidence>
<keyword evidence="6 7" id="KW-0472">Membrane</keyword>
<dbReference type="GO" id="GO:0005789">
    <property type="term" value="C:endoplasmic reticulum membrane"/>
    <property type="evidence" value="ECO:0007669"/>
    <property type="project" value="TreeGrafter"/>
</dbReference>
<dbReference type="PANTHER" id="PTHR13144:SF0">
    <property type="entry name" value="PROTEIN TEX261"/>
    <property type="match status" value="1"/>
</dbReference>
<reference evidence="8" key="1">
    <citation type="submission" date="2022-07" db="EMBL/GenBank/DDBJ databases">
        <authorList>
            <person name="Trinca V."/>
            <person name="Uliana J.V.C."/>
            <person name="Torres T.T."/>
            <person name="Ward R.J."/>
            <person name="Monesi N."/>
        </authorList>
    </citation>
    <scope>NUCLEOTIDE SEQUENCE</scope>
    <source>
        <strain evidence="8">HSMRA1968</strain>
        <tissue evidence="8">Whole embryos</tissue>
    </source>
</reference>
<keyword evidence="5 7" id="KW-1133">Transmembrane helix</keyword>
<dbReference type="Proteomes" id="UP001151699">
    <property type="component" value="Chromosome A"/>
</dbReference>
<dbReference type="GO" id="GO:0030134">
    <property type="term" value="C:COPII-coated ER to Golgi transport vesicle"/>
    <property type="evidence" value="ECO:0007669"/>
    <property type="project" value="TreeGrafter"/>
</dbReference>
<keyword evidence="9" id="KW-1185">Reference proteome</keyword>
<feature type="transmembrane region" description="Helical" evidence="7">
    <location>
        <begin position="45"/>
        <end position="62"/>
    </location>
</feature>
<name>A0A9Q0N9F7_9DIPT</name>
<gene>
    <name evidence="8" type="primary">Tex261</name>
    <name evidence="8" type="ORF">Bhyg_01227</name>
</gene>
<accession>A0A9Q0N9F7</accession>
<evidence type="ECO:0000313" key="8">
    <source>
        <dbReference type="EMBL" id="KAJ6646018.1"/>
    </source>
</evidence>
<dbReference type="OrthoDB" id="28257at2759"/>
<comment type="caution">
    <text evidence="8">The sequence shown here is derived from an EMBL/GenBank/DDBJ whole genome shotgun (WGS) entry which is preliminary data.</text>
</comment>
<feature type="transmembrane region" description="Helical" evidence="7">
    <location>
        <begin position="96"/>
        <end position="116"/>
    </location>
</feature>
<feature type="non-terminal residue" evidence="8">
    <location>
        <position position="1"/>
    </location>
</feature>
<dbReference type="EMBL" id="WJQU01000001">
    <property type="protein sequence ID" value="KAJ6646018.1"/>
    <property type="molecule type" value="Genomic_DNA"/>
</dbReference>
<dbReference type="GO" id="GO:0006888">
    <property type="term" value="P:endoplasmic reticulum to Golgi vesicle-mediated transport"/>
    <property type="evidence" value="ECO:0007669"/>
    <property type="project" value="InterPro"/>
</dbReference>
<organism evidence="8 9">
    <name type="scientific">Pseudolycoriella hygida</name>
    <dbReference type="NCBI Taxonomy" id="35572"/>
    <lineage>
        <taxon>Eukaryota</taxon>
        <taxon>Metazoa</taxon>
        <taxon>Ecdysozoa</taxon>
        <taxon>Arthropoda</taxon>
        <taxon>Hexapoda</taxon>
        <taxon>Insecta</taxon>
        <taxon>Pterygota</taxon>
        <taxon>Neoptera</taxon>
        <taxon>Endopterygota</taxon>
        <taxon>Diptera</taxon>
        <taxon>Nematocera</taxon>
        <taxon>Sciaroidea</taxon>
        <taxon>Sciaridae</taxon>
        <taxon>Pseudolycoriella</taxon>
    </lineage>
</organism>
<dbReference type="InterPro" id="IPR007277">
    <property type="entry name" value="Svp26/Tex261"/>
</dbReference>
<evidence type="ECO:0000256" key="7">
    <source>
        <dbReference type="SAM" id="Phobius"/>
    </source>
</evidence>
<evidence type="ECO:0000256" key="6">
    <source>
        <dbReference type="ARBA" id="ARBA00023136"/>
    </source>
</evidence>
<evidence type="ECO:0000256" key="3">
    <source>
        <dbReference type="ARBA" id="ARBA00017877"/>
    </source>
</evidence>
<keyword evidence="4 7" id="KW-0812">Transmembrane</keyword>
<protein>
    <recommendedName>
        <fullName evidence="3">Protein TEX261</fullName>
    </recommendedName>
</protein>
<dbReference type="Pfam" id="PF04148">
    <property type="entry name" value="Erv26"/>
    <property type="match status" value="1"/>
</dbReference>
<feature type="transmembrane region" description="Helical" evidence="7">
    <location>
        <begin position="128"/>
        <end position="148"/>
    </location>
</feature>
<evidence type="ECO:0000256" key="5">
    <source>
        <dbReference type="ARBA" id="ARBA00022989"/>
    </source>
</evidence>